<comment type="caution">
    <text evidence="5">The sequence shown here is derived from an EMBL/GenBank/DDBJ whole genome shotgun (WGS) entry which is preliminary data.</text>
</comment>
<dbReference type="Gene3D" id="1.10.10.10">
    <property type="entry name" value="Winged helix-like DNA-binding domain superfamily/Winged helix DNA-binding domain"/>
    <property type="match status" value="1"/>
</dbReference>
<evidence type="ECO:0000313" key="6">
    <source>
        <dbReference type="Proteomes" id="UP000194903"/>
    </source>
</evidence>
<accession>A0A252F7S3</accession>
<evidence type="ECO:0000256" key="1">
    <source>
        <dbReference type="ARBA" id="ARBA00023015"/>
    </source>
</evidence>
<dbReference type="EMBL" id="NHOC01000001">
    <property type="protein sequence ID" value="OUM21819.1"/>
    <property type="molecule type" value="Genomic_DNA"/>
</dbReference>
<feature type="domain" description="HTH hxlR-type" evidence="4">
    <location>
        <begin position="13"/>
        <end position="112"/>
    </location>
</feature>
<dbReference type="Pfam" id="PF01638">
    <property type="entry name" value="HxlR"/>
    <property type="match status" value="1"/>
</dbReference>
<keyword evidence="6" id="KW-1185">Reference proteome</keyword>
<dbReference type="SUPFAM" id="SSF46785">
    <property type="entry name" value="Winged helix' DNA-binding domain"/>
    <property type="match status" value="1"/>
</dbReference>
<gene>
    <name evidence="5" type="ORF">CBW42_00925</name>
</gene>
<dbReference type="AlphaFoldDB" id="A0A252F7S3"/>
<evidence type="ECO:0000259" key="4">
    <source>
        <dbReference type="PROSITE" id="PS51118"/>
    </source>
</evidence>
<keyword evidence="3" id="KW-0804">Transcription</keyword>
<proteinExistence type="predicted"/>
<keyword evidence="1" id="KW-0805">Transcription regulation</keyword>
<dbReference type="PANTHER" id="PTHR33204:SF29">
    <property type="entry name" value="TRANSCRIPTIONAL REGULATOR"/>
    <property type="match status" value="1"/>
</dbReference>
<dbReference type="InterPro" id="IPR036388">
    <property type="entry name" value="WH-like_DNA-bd_sf"/>
</dbReference>
<evidence type="ECO:0000256" key="2">
    <source>
        <dbReference type="ARBA" id="ARBA00023125"/>
    </source>
</evidence>
<evidence type="ECO:0000313" key="5">
    <source>
        <dbReference type="EMBL" id="OUM21819.1"/>
    </source>
</evidence>
<dbReference type="GO" id="GO:0003677">
    <property type="term" value="F:DNA binding"/>
    <property type="evidence" value="ECO:0007669"/>
    <property type="project" value="UniProtKB-KW"/>
</dbReference>
<protein>
    <submittedName>
        <fullName evidence="5">Transcriptional regulator</fullName>
    </submittedName>
</protein>
<dbReference type="InterPro" id="IPR036390">
    <property type="entry name" value="WH_DNA-bd_sf"/>
</dbReference>
<dbReference type="RefSeq" id="WP_087016835.1">
    <property type="nucleotide sequence ID" value="NZ_CP178353.1"/>
</dbReference>
<keyword evidence="2" id="KW-0238">DNA-binding</keyword>
<dbReference type="InterPro" id="IPR002577">
    <property type="entry name" value="HTH_HxlR"/>
</dbReference>
<organism evidence="5 6">
    <name type="scientific">Butyricicoccus porcorum</name>
    <dbReference type="NCBI Taxonomy" id="1945634"/>
    <lineage>
        <taxon>Bacteria</taxon>
        <taxon>Bacillati</taxon>
        <taxon>Bacillota</taxon>
        <taxon>Clostridia</taxon>
        <taxon>Eubacteriales</taxon>
        <taxon>Butyricicoccaceae</taxon>
        <taxon>Butyricicoccus</taxon>
    </lineage>
</organism>
<dbReference type="OrthoDB" id="9791143at2"/>
<dbReference type="PANTHER" id="PTHR33204">
    <property type="entry name" value="TRANSCRIPTIONAL REGULATOR, MARR FAMILY"/>
    <property type="match status" value="1"/>
</dbReference>
<dbReference type="Proteomes" id="UP000194903">
    <property type="component" value="Unassembled WGS sequence"/>
</dbReference>
<sequence>MAYQRKRDKDIRCPLEYGMELFGGKWNSRIICVLATLGTLRYSELRKEMGNITDAVLASTLKGLIANGIVLRKSYDEIPPRVEYSLSEKGQSVVPILQSICQWAGLFYKEDTGTTMVQCQKCDHRGKTTE</sequence>
<dbReference type="PROSITE" id="PS51118">
    <property type="entry name" value="HTH_HXLR"/>
    <property type="match status" value="1"/>
</dbReference>
<reference evidence="5 6" key="1">
    <citation type="submission" date="2017-05" db="EMBL/GenBank/DDBJ databases">
        <title>Butyricicoccus porcorum sp. nov. a butyrate-producing bacterium from the swine intestinal tract.</title>
        <authorList>
            <person name="Trachsel J."/>
            <person name="Humphrey S."/>
            <person name="Allen H.K."/>
        </authorList>
    </citation>
    <scope>NUCLEOTIDE SEQUENCE [LARGE SCALE GENOMIC DNA]</scope>
    <source>
        <strain evidence="5">BB10</strain>
    </source>
</reference>
<evidence type="ECO:0000256" key="3">
    <source>
        <dbReference type="ARBA" id="ARBA00023163"/>
    </source>
</evidence>
<name>A0A252F7S3_9FIRM</name>